<name>A0A6A6H6A3_VIRVR</name>
<feature type="domain" description="LDB19 N-terminal" evidence="2">
    <location>
        <begin position="45"/>
        <end position="219"/>
    </location>
</feature>
<sequence>MSIQMESPPILFLGPASNSSAGFLMSAQLKLDVIPDRVTINELEVELRETYHYMKPVVSSCPGCTESSNTLRTWRIFNEPRTLNSHKHFFPFSEVLPDHLPATTHGNLAILTYNLIAKATLSTGKKITHCHELEMKRALPPSREPKHFKRIFPPTKLVAEAFFPQTIHPIGSFPVEFRLSGLVSPNRDGSISRCRLRRLMWRIEQHETAHAPACARHSEKGSSRESSKSRSHTETRIIGHDELKSGWKTDYAAPDATLLGAVELDFRAHILNNLRPLCDVDSPSPSPSSAGGEGGSGGIHLTHSLVVELVIEDEWVPTRSPAAVATPTGAARVLKMTFKVVVTERAGLGIAWDEEQPPVYEDVPPSPPHYAGIEPYFGPPLDEPPEGLSLGMEAETSLGRRVEEDPLVEMMRRDRACLGAVAPMGSRPSSSGAVGVTEEMGVNQRT</sequence>
<evidence type="ECO:0000313" key="4">
    <source>
        <dbReference type="Proteomes" id="UP000800092"/>
    </source>
</evidence>
<proteinExistence type="predicted"/>
<dbReference type="InterPro" id="IPR024391">
    <property type="entry name" value="LDB19_N"/>
</dbReference>
<dbReference type="Proteomes" id="UP000800092">
    <property type="component" value="Unassembled WGS sequence"/>
</dbReference>
<protein>
    <recommendedName>
        <fullName evidence="2">LDB19 N-terminal domain-containing protein</fullName>
    </recommendedName>
</protein>
<evidence type="ECO:0000256" key="1">
    <source>
        <dbReference type="SAM" id="MobiDB-lite"/>
    </source>
</evidence>
<dbReference type="OrthoDB" id="3832628at2759"/>
<feature type="region of interest" description="Disordered" evidence="1">
    <location>
        <begin position="210"/>
        <end position="236"/>
    </location>
</feature>
<dbReference type="EMBL" id="ML991807">
    <property type="protein sequence ID" value="KAF2233381.1"/>
    <property type="molecule type" value="Genomic_DNA"/>
</dbReference>
<gene>
    <name evidence="3" type="ORF">EV356DRAFT_448612</name>
</gene>
<feature type="region of interest" description="Disordered" evidence="1">
    <location>
        <begin position="419"/>
        <end position="446"/>
    </location>
</feature>
<accession>A0A6A6H6A3</accession>
<keyword evidence="4" id="KW-1185">Reference proteome</keyword>
<evidence type="ECO:0000313" key="3">
    <source>
        <dbReference type="EMBL" id="KAF2233381.1"/>
    </source>
</evidence>
<feature type="compositionally biased region" description="Basic and acidic residues" evidence="1">
    <location>
        <begin position="216"/>
        <end position="236"/>
    </location>
</feature>
<dbReference type="AlphaFoldDB" id="A0A6A6H6A3"/>
<evidence type="ECO:0000259" key="2">
    <source>
        <dbReference type="Pfam" id="PF13002"/>
    </source>
</evidence>
<organism evidence="3 4">
    <name type="scientific">Viridothelium virens</name>
    <name type="common">Speckled blister lichen</name>
    <name type="synonym">Trypethelium virens</name>
    <dbReference type="NCBI Taxonomy" id="1048519"/>
    <lineage>
        <taxon>Eukaryota</taxon>
        <taxon>Fungi</taxon>
        <taxon>Dikarya</taxon>
        <taxon>Ascomycota</taxon>
        <taxon>Pezizomycotina</taxon>
        <taxon>Dothideomycetes</taxon>
        <taxon>Dothideomycetes incertae sedis</taxon>
        <taxon>Trypetheliales</taxon>
        <taxon>Trypetheliaceae</taxon>
        <taxon>Viridothelium</taxon>
    </lineage>
</organism>
<reference evidence="3" key="1">
    <citation type="journal article" date="2020" name="Stud. Mycol.">
        <title>101 Dothideomycetes genomes: a test case for predicting lifestyles and emergence of pathogens.</title>
        <authorList>
            <person name="Haridas S."/>
            <person name="Albert R."/>
            <person name="Binder M."/>
            <person name="Bloem J."/>
            <person name="Labutti K."/>
            <person name="Salamov A."/>
            <person name="Andreopoulos B."/>
            <person name="Baker S."/>
            <person name="Barry K."/>
            <person name="Bills G."/>
            <person name="Bluhm B."/>
            <person name="Cannon C."/>
            <person name="Castanera R."/>
            <person name="Culley D."/>
            <person name="Daum C."/>
            <person name="Ezra D."/>
            <person name="Gonzalez J."/>
            <person name="Henrissat B."/>
            <person name="Kuo A."/>
            <person name="Liang C."/>
            <person name="Lipzen A."/>
            <person name="Lutzoni F."/>
            <person name="Magnuson J."/>
            <person name="Mondo S."/>
            <person name="Nolan M."/>
            <person name="Ohm R."/>
            <person name="Pangilinan J."/>
            <person name="Park H.-J."/>
            <person name="Ramirez L."/>
            <person name="Alfaro M."/>
            <person name="Sun H."/>
            <person name="Tritt A."/>
            <person name="Yoshinaga Y."/>
            <person name="Zwiers L.-H."/>
            <person name="Turgeon B."/>
            <person name="Goodwin S."/>
            <person name="Spatafora J."/>
            <person name="Crous P."/>
            <person name="Grigoriev I."/>
        </authorList>
    </citation>
    <scope>NUCLEOTIDE SEQUENCE</scope>
    <source>
        <strain evidence="3">Tuck. ex Michener</strain>
    </source>
</reference>
<dbReference type="Pfam" id="PF13002">
    <property type="entry name" value="LDB19"/>
    <property type="match status" value="1"/>
</dbReference>